<name>A0ABV8X3S4_9LACT</name>
<accession>A0ABV8X3S4</accession>
<feature type="transmembrane region" description="Helical" evidence="2">
    <location>
        <begin position="169"/>
        <end position="191"/>
    </location>
</feature>
<keyword evidence="2" id="KW-0812">Transmembrane</keyword>
<evidence type="ECO:0000313" key="3">
    <source>
        <dbReference type="EMBL" id="MFC4410573.1"/>
    </source>
</evidence>
<keyword evidence="2" id="KW-1133">Transmembrane helix</keyword>
<feature type="transmembrane region" description="Helical" evidence="2">
    <location>
        <begin position="233"/>
        <end position="256"/>
    </location>
</feature>
<dbReference type="Proteomes" id="UP001595817">
    <property type="component" value="Unassembled WGS sequence"/>
</dbReference>
<evidence type="ECO:0000256" key="2">
    <source>
        <dbReference type="SAM" id="Phobius"/>
    </source>
</evidence>
<protein>
    <recommendedName>
        <fullName evidence="5">Yip1 domain-containing protein</fullName>
    </recommendedName>
</protein>
<keyword evidence="4" id="KW-1185">Reference proteome</keyword>
<feature type="transmembrane region" description="Helical" evidence="2">
    <location>
        <begin position="103"/>
        <end position="124"/>
    </location>
</feature>
<proteinExistence type="predicted"/>
<organism evidence="3 4">
    <name type="scientific">Chungangia koreensis</name>
    <dbReference type="NCBI Taxonomy" id="752657"/>
    <lineage>
        <taxon>Bacteria</taxon>
        <taxon>Bacillati</taxon>
        <taxon>Bacillota</taxon>
        <taxon>Bacilli</taxon>
        <taxon>Lactobacillales</taxon>
        <taxon>Chungangia</taxon>
    </lineage>
</organism>
<feature type="region of interest" description="Disordered" evidence="1">
    <location>
        <begin position="1"/>
        <end position="43"/>
    </location>
</feature>
<feature type="compositionally biased region" description="Polar residues" evidence="1">
    <location>
        <begin position="16"/>
        <end position="29"/>
    </location>
</feature>
<evidence type="ECO:0000313" key="4">
    <source>
        <dbReference type="Proteomes" id="UP001595817"/>
    </source>
</evidence>
<evidence type="ECO:0008006" key="5">
    <source>
        <dbReference type="Google" id="ProtNLM"/>
    </source>
</evidence>
<evidence type="ECO:0000256" key="1">
    <source>
        <dbReference type="SAM" id="MobiDB-lite"/>
    </source>
</evidence>
<dbReference type="RefSeq" id="WP_378154569.1">
    <property type="nucleotide sequence ID" value="NZ_JBHSEC010000015.1"/>
</dbReference>
<sequence length="270" mass="30213">MECGSPFEEAGHGKFQASQGRPYSESPNRQPAPRGYSSERYSTEEQPVMYADSTLAAEVPTRYRQQPNPMLEQLKATVEEYGQYFVKYLKKPTAVFQNPHAEYLNGLTTFLLFVMFTGIGYFSLKPPGKSFFPFVGETFLYFAVHAAIIVVSLYTVSRFFGPELSLKKFIGIYGTHLIPTLIIGAAANLLIQFDLPAYGTVLLSLSATYYALYILPLYLIVKMVATRSALIDPLYAYLSFITMAGILHALFLSFAAEKKLALFIQSLSFL</sequence>
<feature type="transmembrane region" description="Helical" evidence="2">
    <location>
        <begin position="197"/>
        <end position="221"/>
    </location>
</feature>
<feature type="transmembrane region" description="Helical" evidence="2">
    <location>
        <begin position="139"/>
        <end position="157"/>
    </location>
</feature>
<gene>
    <name evidence="3" type="ORF">ACFOZY_09100</name>
</gene>
<dbReference type="EMBL" id="JBHSEC010000015">
    <property type="protein sequence ID" value="MFC4410573.1"/>
    <property type="molecule type" value="Genomic_DNA"/>
</dbReference>
<reference evidence="4" key="1">
    <citation type="journal article" date="2019" name="Int. J. Syst. Evol. Microbiol.">
        <title>The Global Catalogue of Microorganisms (GCM) 10K type strain sequencing project: providing services to taxonomists for standard genome sequencing and annotation.</title>
        <authorList>
            <consortium name="The Broad Institute Genomics Platform"/>
            <consortium name="The Broad Institute Genome Sequencing Center for Infectious Disease"/>
            <person name="Wu L."/>
            <person name="Ma J."/>
        </authorList>
    </citation>
    <scope>NUCLEOTIDE SEQUENCE [LARGE SCALE GENOMIC DNA]</scope>
    <source>
        <strain evidence="4">CCUG 59778</strain>
    </source>
</reference>
<keyword evidence="2" id="KW-0472">Membrane</keyword>
<comment type="caution">
    <text evidence="3">The sequence shown here is derived from an EMBL/GenBank/DDBJ whole genome shotgun (WGS) entry which is preliminary data.</text>
</comment>